<dbReference type="PANTHER" id="PTHR43179:SF12">
    <property type="entry name" value="GALACTOFURANOSYLTRANSFERASE GLFT2"/>
    <property type="match status" value="1"/>
</dbReference>
<reference evidence="5 6" key="1">
    <citation type="submission" date="2019-03" db="EMBL/GenBank/DDBJ databases">
        <title>Porphyromonas levii Isolated from the Uterus of Dairy Cows.</title>
        <authorList>
            <person name="Francis A.M."/>
        </authorList>
    </citation>
    <scope>NUCLEOTIDE SEQUENCE [LARGE SCALE GENOMIC DNA]</scope>
    <source>
        <strain evidence="5 6">AF5678</strain>
    </source>
</reference>
<dbReference type="InterPro" id="IPR029044">
    <property type="entry name" value="Nucleotide-diphossugar_trans"/>
</dbReference>
<name>A0A4Y8WPB4_9PORP</name>
<dbReference type="RefSeq" id="WP_018357609.1">
    <property type="nucleotide sequence ID" value="NZ_CP197400.1"/>
</dbReference>
<dbReference type="GO" id="GO:0016757">
    <property type="term" value="F:glycosyltransferase activity"/>
    <property type="evidence" value="ECO:0007669"/>
    <property type="project" value="UniProtKB-KW"/>
</dbReference>
<sequence length="332" mass="38550">MKKIAVVILSWNARSLLEQYLPSVVAHTPSELADIVLADNGSTDSSVAYALSLGVKVLELPQNYGFARGYNEAIKQLKHEYILLLNNDVRVTPGWLEPLFAFMEQHPEVVSVQPKIRWDREPERYEYAGAEGGYMDWLGYPFCRGRIFDTLEQDQGQYGSEPKRVFWTTGAAMLVRRENYVVEGGLDERFFAHQEEIDLCWRWNSAGHQLFVVPQSEVFHYGGASLSAENPHKTFLNFRNNLLMLRKNLPDSRRWWVLTLRLFLDLLAALVFVLRRKPKDAMAVFKAWNAFRQTSAAQRTEGRVQSYQRLYRHSILLRYHLFGEKTFDKLKP</sequence>
<organism evidence="5 6">
    <name type="scientific">Porphyromonas levii</name>
    <dbReference type="NCBI Taxonomy" id="28114"/>
    <lineage>
        <taxon>Bacteria</taxon>
        <taxon>Pseudomonadati</taxon>
        <taxon>Bacteroidota</taxon>
        <taxon>Bacteroidia</taxon>
        <taxon>Bacteroidales</taxon>
        <taxon>Porphyromonadaceae</taxon>
        <taxon>Porphyromonas</taxon>
    </lineage>
</organism>
<dbReference type="EMBL" id="SPNC01000080">
    <property type="protein sequence ID" value="TFH94859.1"/>
    <property type="molecule type" value="Genomic_DNA"/>
</dbReference>
<protein>
    <submittedName>
        <fullName evidence="5">Glycosyltransferase family 2 protein</fullName>
    </submittedName>
</protein>
<dbReference type="AlphaFoldDB" id="A0A4Y8WPB4"/>
<dbReference type="SUPFAM" id="SSF53448">
    <property type="entry name" value="Nucleotide-diphospho-sugar transferases"/>
    <property type="match status" value="1"/>
</dbReference>
<accession>A0A4Y8WPB4</accession>
<dbReference type="OrthoDB" id="9771846at2"/>
<dbReference type="PANTHER" id="PTHR43179">
    <property type="entry name" value="RHAMNOSYLTRANSFERASE WBBL"/>
    <property type="match status" value="1"/>
</dbReference>
<evidence type="ECO:0000256" key="2">
    <source>
        <dbReference type="ARBA" id="ARBA00022676"/>
    </source>
</evidence>
<dbReference type="InterPro" id="IPR001173">
    <property type="entry name" value="Glyco_trans_2-like"/>
</dbReference>
<dbReference type="Pfam" id="PF00535">
    <property type="entry name" value="Glycos_transf_2"/>
    <property type="match status" value="1"/>
</dbReference>
<evidence type="ECO:0000313" key="5">
    <source>
        <dbReference type="EMBL" id="TFH94859.1"/>
    </source>
</evidence>
<keyword evidence="2" id="KW-0328">Glycosyltransferase</keyword>
<evidence type="ECO:0000256" key="1">
    <source>
        <dbReference type="ARBA" id="ARBA00006739"/>
    </source>
</evidence>
<evidence type="ECO:0000259" key="4">
    <source>
        <dbReference type="Pfam" id="PF00535"/>
    </source>
</evidence>
<comment type="similarity">
    <text evidence="1">Belongs to the glycosyltransferase 2 family.</text>
</comment>
<proteinExistence type="inferred from homology"/>
<gene>
    <name evidence="5" type="ORF">E4P47_05870</name>
</gene>
<keyword evidence="3 5" id="KW-0808">Transferase</keyword>
<comment type="caution">
    <text evidence="5">The sequence shown here is derived from an EMBL/GenBank/DDBJ whole genome shotgun (WGS) entry which is preliminary data.</text>
</comment>
<dbReference type="STRING" id="1122973.GCA_000379925_00339"/>
<dbReference type="Gene3D" id="3.90.550.10">
    <property type="entry name" value="Spore Coat Polysaccharide Biosynthesis Protein SpsA, Chain A"/>
    <property type="match status" value="1"/>
</dbReference>
<evidence type="ECO:0000313" key="6">
    <source>
        <dbReference type="Proteomes" id="UP000297225"/>
    </source>
</evidence>
<feature type="domain" description="Glycosyltransferase 2-like" evidence="4">
    <location>
        <begin position="6"/>
        <end position="128"/>
    </location>
</feature>
<dbReference type="CDD" id="cd04186">
    <property type="entry name" value="GT_2_like_c"/>
    <property type="match status" value="1"/>
</dbReference>
<evidence type="ECO:0000256" key="3">
    <source>
        <dbReference type="ARBA" id="ARBA00022679"/>
    </source>
</evidence>
<dbReference type="Proteomes" id="UP000297225">
    <property type="component" value="Unassembled WGS sequence"/>
</dbReference>
<keyword evidence="6" id="KW-1185">Reference proteome</keyword>